<dbReference type="InterPro" id="IPR004152">
    <property type="entry name" value="GAT_dom"/>
</dbReference>
<accession>A0A3S3P0T8</accession>
<feature type="domain" description="VHS" evidence="7">
    <location>
        <begin position="11"/>
        <end position="140"/>
    </location>
</feature>
<proteinExistence type="inferred from homology"/>
<sequence length="642" mass="69579">MSSATVRVEKATSDLLIGPDWTMNMDICDSINTNHWQAKDVVKAVKKRLQHKNPKVQLLALTLLETMIKNCGDYVHLQVAERNILQEMIKIVRKKVDMHVRDKILVLLDSWQEAFGGPRGKYPQYYWAYDELKRSGVEFPTRSVDAAPIFTPPVTHPTARHSLAGYGMPSNSTRTLDEAMASEMESLSLSNLDSIRSIMELLNEMLQAVNSDDREALKDEVIMDLASRCRADQKKLVQLLNSTGDEELLGQGLALNDSLQTLLAKHDAIASGSPLPTEAISSSATSAPGTSSPASKVNETSSKVTAPETQVAVTTHQVDEEDEEDDDFAQLARRDMEYSGVQEQAPVPSQSTSSETTTTGTATPCNALALPDPPTAVRTTTKEQDMIDLLSITLCTNSTSPHSPLTPPTTYSTSSPPPSSSNQGGHQVPISPSAQGSPYGPQQYPGHQGQTAFDSYVVPWAQPQPQTQPQTQPQPQTQLPQYSSSYPPPPWAAPINSPYSQLSSIPFPYQTSQASLPGSYMPMHAARPLQQYNSFGSRGNNGPSAYGEAQASSGPRHVGPRPLQHYHSFNSRPNNAPSTFGESQSSLNPRNVSPAGNKPYVPTYRLFEDLVDLRSADGGVKTSGTPASLSGTSSHPMVGGRK</sequence>
<dbReference type="PROSITE" id="PS50179">
    <property type="entry name" value="VHS"/>
    <property type="match status" value="1"/>
</dbReference>
<dbReference type="CDD" id="cd14231">
    <property type="entry name" value="GAT_GGA-like_plant"/>
    <property type="match status" value="1"/>
</dbReference>
<dbReference type="InterPro" id="IPR044836">
    <property type="entry name" value="TOL_plant"/>
</dbReference>
<comment type="subcellular location">
    <subcellularLocation>
        <location evidence="1">Membrane</location>
        <topology evidence="1">Peripheral membrane protein</topology>
    </subcellularLocation>
</comment>
<evidence type="ECO:0000313" key="10">
    <source>
        <dbReference type="Proteomes" id="UP000283530"/>
    </source>
</evidence>
<evidence type="ECO:0000259" key="8">
    <source>
        <dbReference type="PROSITE" id="PS50909"/>
    </source>
</evidence>
<feature type="region of interest" description="Disordered" evidence="6">
    <location>
        <begin position="616"/>
        <end position="642"/>
    </location>
</feature>
<evidence type="ECO:0000256" key="3">
    <source>
        <dbReference type="ARBA" id="ARBA00022448"/>
    </source>
</evidence>
<dbReference type="PROSITE" id="PS50909">
    <property type="entry name" value="GAT"/>
    <property type="match status" value="1"/>
</dbReference>
<feature type="compositionally biased region" description="Low complexity" evidence="6">
    <location>
        <begin position="281"/>
        <end position="295"/>
    </location>
</feature>
<dbReference type="FunFam" id="1.25.40.90:FF:000028">
    <property type="entry name" value="TOM1-like protein 2"/>
    <property type="match status" value="1"/>
</dbReference>
<dbReference type="InterPro" id="IPR002014">
    <property type="entry name" value="VHS_dom"/>
</dbReference>
<dbReference type="GO" id="GO:0043328">
    <property type="term" value="P:protein transport to vacuole involved in ubiquitin-dependent protein catabolic process via the multivesicular body sorting pathway"/>
    <property type="evidence" value="ECO:0007669"/>
    <property type="project" value="InterPro"/>
</dbReference>
<dbReference type="SMART" id="SM00288">
    <property type="entry name" value="VHS"/>
    <property type="match status" value="1"/>
</dbReference>
<evidence type="ECO:0000256" key="6">
    <source>
        <dbReference type="SAM" id="MobiDB-lite"/>
    </source>
</evidence>
<evidence type="ECO:0000256" key="4">
    <source>
        <dbReference type="ARBA" id="ARBA00022927"/>
    </source>
</evidence>
<evidence type="ECO:0000256" key="2">
    <source>
        <dbReference type="ARBA" id="ARBA00007708"/>
    </source>
</evidence>
<feature type="region of interest" description="Disordered" evidence="6">
    <location>
        <begin position="274"/>
        <end position="326"/>
    </location>
</feature>
<feature type="compositionally biased region" description="Polar residues" evidence="6">
    <location>
        <begin position="532"/>
        <end position="543"/>
    </location>
</feature>
<feature type="compositionally biased region" description="Polar residues" evidence="6">
    <location>
        <begin position="422"/>
        <end position="434"/>
    </location>
</feature>
<dbReference type="Pfam" id="PF03127">
    <property type="entry name" value="GAT"/>
    <property type="match status" value="1"/>
</dbReference>
<dbReference type="SUPFAM" id="SSF89009">
    <property type="entry name" value="GAT-like domain"/>
    <property type="match status" value="1"/>
</dbReference>
<organism evidence="9 10">
    <name type="scientific">Cinnamomum micranthum f. kanehirae</name>
    <dbReference type="NCBI Taxonomy" id="337451"/>
    <lineage>
        <taxon>Eukaryota</taxon>
        <taxon>Viridiplantae</taxon>
        <taxon>Streptophyta</taxon>
        <taxon>Embryophyta</taxon>
        <taxon>Tracheophyta</taxon>
        <taxon>Spermatophyta</taxon>
        <taxon>Magnoliopsida</taxon>
        <taxon>Magnoliidae</taxon>
        <taxon>Laurales</taxon>
        <taxon>Lauraceae</taxon>
        <taxon>Cinnamomum</taxon>
    </lineage>
</organism>
<feature type="compositionally biased region" description="Polar residues" evidence="6">
    <location>
        <begin position="622"/>
        <end position="635"/>
    </location>
</feature>
<dbReference type="Pfam" id="PF00790">
    <property type="entry name" value="VHS"/>
    <property type="match status" value="1"/>
</dbReference>
<dbReference type="GO" id="GO:0016020">
    <property type="term" value="C:membrane"/>
    <property type="evidence" value="ECO:0007669"/>
    <property type="project" value="UniProtKB-SubCell"/>
</dbReference>
<feature type="region of interest" description="Disordered" evidence="6">
    <location>
        <begin position="338"/>
        <end position="376"/>
    </location>
</feature>
<feature type="compositionally biased region" description="Polar residues" evidence="6">
    <location>
        <begin position="567"/>
        <end position="591"/>
    </location>
</feature>
<keyword evidence="3" id="KW-0813">Transport</keyword>
<feature type="compositionally biased region" description="Low complexity" evidence="6">
    <location>
        <begin position="349"/>
        <end position="363"/>
    </location>
</feature>
<feature type="compositionally biased region" description="Polar residues" evidence="6">
    <location>
        <begin position="297"/>
        <end position="316"/>
    </location>
</feature>
<evidence type="ECO:0000259" key="7">
    <source>
        <dbReference type="PROSITE" id="PS50179"/>
    </source>
</evidence>
<name>A0A3S3P0T8_9MAGN</name>
<feature type="region of interest" description="Disordered" evidence="6">
    <location>
        <begin position="532"/>
        <end position="601"/>
    </location>
</feature>
<keyword evidence="10" id="KW-1185">Reference proteome</keyword>
<feature type="compositionally biased region" description="Low complexity" evidence="6">
    <location>
        <begin position="435"/>
        <end position="450"/>
    </location>
</feature>
<dbReference type="GO" id="GO:0005737">
    <property type="term" value="C:cytoplasm"/>
    <property type="evidence" value="ECO:0007669"/>
    <property type="project" value="UniProtKB-ARBA"/>
</dbReference>
<dbReference type="Proteomes" id="UP000283530">
    <property type="component" value="Unassembled WGS sequence"/>
</dbReference>
<keyword evidence="4" id="KW-0653">Protein transport</keyword>
<protein>
    <submittedName>
        <fullName evidence="9">Target of Myb protein 1-like protein isoform X2</fullName>
    </submittedName>
</protein>
<feature type="region of interest" description="Disordered" evidence="6">
    <location>
        <begin position="397"/>
        <end position="450"/>
    </location>
</feature>
<feature type="compositionally biased region" description="Low complexity" evidence="6">
    <location>
        <begin position="463"/>
        <end position="485"/>
    </location>
</feature>
<feature type="region of interest" description="Disordered" evidence="6">
    <location>
        <begin position="462"/>
        <end position="497"/>
    </location>
</feature>
<gene>
    <name evidence="9" type="ORF">CKAN_00755700</name>
</gene>
<dbReference type="GO" id="GO:0043130">
    <property type="term" value="F:ubiquitin binding"/>
    <property type="evidence" value="ECO:0007669"/>
    <property type="project" value="InterPro"/>
</dbReference>
<dbReference type="PANTHER" id="PTHR45898:SF2">
    <property type="entry name" value="TOM1-LIKE PROTEIN 6"/>
    <property type="match status" value="1"/>
</dbReference>
<dbReference type="GO" id="GO:0035091">
    <property type="term" value="F:phosphatidylinositol binding"/>
    <property type="evidence" value="ECO:0007669"/>
    <property type="project" value="InterPro"/>
</dbReference>
<dbReference type="Gene3D" id="1.25.40.90">
    <property type="match status" value="1"/>
</dbReference>
<comment type="similarity">
    <text evidence="2">Belongs to the TOM1 family.</text>
</comment>
<evidence type="ECO:0000313" key="9">
    <source>
        <dbReference type="EMBL" id="RWR79002.1"/>
    </source>
</evidence>
<dbReference type="PANTHER" id="PTHR45898">
    <property type="entry name" value="TOM1-LIKE PROTEIN"/>
    <property type="match status" value="1"/>
</dbReference>
<dbReference type="InterPro" id="IPR038425">
    <property type="entry name" value="GAT_sf"/>
</dbReference>
<feature type="domain" description="GAT" evidence="8">
    <location>
        <begin position="183"/>
        <end position="271"/>
    </location>
</feature>
<dbReference type="Gene3D" id="1.20.58.160">
    <property type="match status" value="1"/>
</dbReference>
<keyword evidence="5" id="KW-0472">Membrane</keyword>
<evidence type="ECO:0000256" key="1">
    <source>
        <dbReference type="ARBA" id="ARBA00004170"/>
    </source>
</evidence>
<dbReference type="OrthoDB" id="2018246at2759"/>
<comment type="caution">
    <text evidence="9">The sequence shown here is derived from an EMBL/GenBank/DDBJ whole genome shotgun (WGS) entry which is preliminary data.</text>
</comment>
<dbReference type="CDD" id="cd03561">
    <property type="entry name" value="VHS"/>
    <property type="match status" value="1"/>
</dbReference>
<feature type="compositionally biased region" description="Low complexity" evidence="6">
    <location>
        <begin position="397"/>
        <end position="414"/>
    </location>
</feature>
<dbReference type="InterPro" id="IPR008942">
    <property type="entry name" value="ENTH_VHS"/>
</dbReference>
<evidence type="ECO:0000256" key="5">
    <source>
        <dbReference type="ARBA" id="ARBA00023136"/>
    </source>
</evidence>
<dbReference type="AlphaFoldDB" id="A0A3S3P0T8"/>
<dbReference type="STRING" id="337451.A0A3S3P0T8"/>
<reference evidence="9 10" key="1">
    <citation type="journal article" date="2019" name="Nat. Plants">
        <title>Stout camphor tree genome fills gaps in understanding of flowering plant genome evolution.</title>
        <authorList>
            <person name="Chaw S.M."/>
            <person name="Liu Y.C."/>
            <person name="Wu Y.W."/>
            <person name="Wang H.Y."/>
            <person name="Lin C.I."/>
            <person name="Wu C.S."/>
            <person name="Ke H.M."/>
            <person name="Chang L.Y."/>
            <person name="Hsu C.Y."/>
            <person name="Yang H.T."/>
            <person name="Sudianto E."/>
            <person name="Hsu M.H."/>
            <person name="Wu K.P."/>
            <person name="Wang L.N."/>
            <person name="Leebens-Mack J.H."/>
            <person name="Tsai I.J."/>
        </authorList>
    </citation>
    <scope>NUCLEOTIDE SEQUENCE [LARGE SCALE GENOMIC DNA]</scope>
    <source>
        <strain evidence="10">cv. Chaw 1501</strain>
        <tissue evidence="9">Young leaves</tissue>
    </source>
</reference>
<dbReference type="EMBL" id="QPKB01000003">
    <property type="protein sequence ID" value="RWR79002.1"/>
    <property type="molecule type" value="Genomic_DNA"/>
</dbReference>
<dbReference type="SUPFAM" id="SSF48464">
    <property type="entry name" value="ENTH/VHS domain"/>
    <property type="match status" value="1"/>
</dbReference>